<sequence>NTSLLSNIIDEIKRICHAARYNKSICNIFIELVICSAEPIVRLLQYKKDDVSFELENLKLDDLTILEQFKIALVNIKELSKLKDMNPRFSITDINEYESLKDNKIDN</sequence>
<dbReference type="Proteomes" id="UP000789405">
    <property type="component" value="Unassembled WGS sequence"/>
</dbReference>
<dbReference type="AlphaFoldDB" id="A0A9N9PF55"/>
<feature type="non-terminal residue" evidence="1">
    <location>
        <position position="1"/>
    </location>
</feature>
<name>A0A9N9PF55_9GLOM</name>
<keyword evidence="2" id="KW-1185">Reference proteome</keyword>
<accession>A0A9N9PF55</accession>
<dbReference type="InterPro" id="IPR036537">
    <property type="entry name" value="Adaptor_Cbl_N_dom_sf"/>
</dbReference>
<comment type="caution">
    <text evidence="1">The sequence shown here is derived from an EMBL/GenBank/DDBJ whole genome shotgun (WGS) entry which is preliminary data.</text>
</comment>
<feature type="non-terminal residue" evidence="1">
    <location>
        <position position="107"/>
    </location>
</feature>
<evidence type="ECO:0000313" key="2">
    <source>
        <dbReference type="Proteomes" id="UP000789405"/>
    </source>
</evidence>
<protein>
    <submittedName>
        <fullName evidence="1">9254_t:CDS:1</fullName>
    </submittedName>
</protein>
<dbReference type="GO" id="GO:0007166">
    <property type="term" value="P:cell surface receptor signaling pathway"/>
    <property type="evidence" value="ECO:0007669"/>
    <property type="project" value="InterPro"/>
</dbReference>
<dbReference type="EMBL" id="CAJVPY010046501">
    <property type="protein sequence ID" value="CAG8810567.1"/>
    <property type="molecule type" value="Genomic_DNA"/>
</dbReference>
<evidence type="ECO:0000313" key="1">
    <source>
        <dbReference type="EMBL" id="CAG8810567.1"/>
    </source>
</evidence>
<gene>
    <name evidence="1" type="ORF">DERYTH_LOCUS25321</name>
</gene>
<dbReference type="Gene3D" id="1.20.930.20">
    <property type="entry name" value="Adaptor protein Cbl, N-terminal domain"/>
    <property type="match status" value="1"/>
</dbReference>
<proteinExistence type="predicted"/>
<organism evidence="1 2">
    <name type="scientific">Dentiscutata erythropus</name>
    <dbReference type="NCBI Taxonomy" id="1348616"/>
    <lineage>
        <taxon>Eukaryota</taxon>
        <taxon>Fungi</taxon>
        <taxon>Fungi incertae sedis</taxon>
        <taxon>Mucoromycota</taxon>
        <taxon>Glomeromycotina</taxon>
        <taxon>Glomeromycetes</taxon>
        <taxon>Diversisporales</taxon>
        <taxon>Gigasporaceae</taxon>
        <taxon>Dentiscutata</taxon>
    </lineage>
</organism>
<reference evidence="1" key="1">
    <citation type="submission" date="2021-06" db="EMBL/GenBank/DDBJ databases">
        <authorList>
            <person name="Kallberg Y."/>
            <person name="Tangrot J."/>
            <person name="Rosling A."/>
        </authorList>
    </citation>
    <scope>NUCLEOTIDE SEQUENCE</scope>
    <source>
        <strain evidence="1">MA453B</strain>
    </source>
</reference>